<organism evidence="1 2">
    <name type="scientific">Anoxybacterium hadale</name>
    <dbReference type="NCBI Taxonomy" id="3408580"/>
    <lineage>
        <taxon>Bacteria</taxon>
        <taxon>Bacillati</taxon>
        <taxon>Bacillota</taxon>
        <taxon>Clostridia</taxon>
        <taxon>Peptostreptococcales</taxon>
        <taxon>Anaerovoracaceae</taxon>
        <taxon>Anoxybacterium</taxon>
    </lineage>
</organism>
<dbReference type="EMBL" id="CP042469">
    <property type="protein sequence ID" value="QOX62456.1"/>
    <property type="molecule type" value="Genomic_DNA"/>
</dbReference>
<name>A0ACD1A7P6_9FIRM</name>
<gene>
    <name evidence="1" type="ORF">FRZ06_03305</name>
</gene>
<sequence>MSFNYRVIIRIIGIISVMIGTAMILPFIVAVIYHERTAGFAFLKSVLIALPIGLILLFFVRTESTTLKIRDGYIIAALCWFIASAYGAFPYMFSGAIPNYLEAYFESVSGFTTTGSTIIDDFSIMPKAIQFWRSFSHWLGAMGILILAISLLPALGIGGLRIASAEAPGPTVEKMSTKISDSARILYLMYLTFTIIEICLLKLGGLNLFDSLIHTFSSIGTGGLSNYKQGIAHFDNFYIEFVIIFFSIVASVNFVLYGLILKGRIKDFFKDSELRTFLMILFISALLITLNLWLSDTYDTLGESVRKGFFQATAFISTSGYAIADYTYWPSFSQMILFCLMLIGGCSASTCGSVKVIRVMIIFKLIIRGIYKRLHPNAVVPIKIGGKIISSDTVSKVSSFTILYFTVFIFSILVISLENHDMLTTISAAASTLSNTGMGMNLLGPNGNYSIFSLPIRLYMSVLMIAGRLELFTIIMLLSPSFWRAR</sequence>
<evidence type="ECO:0000313" key="2">
    <source>
        <dbReference type="Proteomes" id="UP000594014"/>
    </source>
</evidence>
<reference evidence="1" key="1">
    <citation type="submission" date="2019-08" db="EMBL/GenBank/DDBJ databases">
        <title>Genome sequence of Clostridiales bacterium MT110.</title>
        <authorList>
            <person name="Cao J."/>
        </authorList>
    </citation>
    <scope>NUCLEOTIDE SEQUENCE</scope>
    <source>
        <strain evidence="1">MT110</strain>
    </source>
</reference>
<accession>A0ACD1A7P6</accession>
<proteinExistence type="predicted"/>
<evidence type="ECO:0000313" key="1">
    <source>
        <dbReference type="EMBL" id="QOX62456.1"/>
    </source>
</evidence>
<keyword evidence="2" id="KW-1185">Reference proteome</keyword>
<protein>
    <submittedName>
        <fullName evidence="1">TrkH family potassium uptake protein</fullName>
    </submittedName>
</protein>
<dbReference type="Proteomes" id="UP000594014">
    <property type="component" value="Chromosome"/>
</dbReference>